<protein>
    <submittedName>
        <fullName evidence="1">Uncharacterized protein</fullName>
    </submittedName>
</protein>
<keyword evidence="2" id="KW-1185">Reference proteome</keyword>
<gene>
    <name evidence="1" type="ORF">H2199_002620</name>
</gene>
<dbReference type="EMBL" id="JAPDRP010000006">
    <property type="protein sequence ID" value="KAJ9646571.1"/>
    <property type="molecule type" value="Genomic_DNA"/>
</dbReference>
<evidence type="ECO:0000313" key="1">
    <source>
        <dbReference type="EMBL" id="KAJ9646571.1"/>
    </source>
</evidence>
<sequence>MEPLSVIAAVAGLITAGAKISTILYEFTSSMEDAPRLARDVLTELNALTVALGHVQTYVLGAAQASPARTSLILLEHVLVTLTGCVTTYSDLEVVLKGLNMSSSLRVYDKFRWTIREKSISGILQRLQMHKSSLTLMLSILRWQSYYGFET</sequence>
<evidence type="ECO:0000313" key="2">
    <source>
        <dbReference type="Proteomes" id="UP001172680"/>
    </source>
</evidence>
<name>A0ACC2ZGZ6_9PEZI</name>
<reference evidence="1" key="1">
    <citation type="submission" date="2022-10" db="EMBL/GenBank/DDBJ databases">
        <title>Culturing micro-colonial fungi from biological soil crusts in the Mojave desert and describing Neophaeococcomyces mojavensis, and introducing the new genera and species Taxawa tesnikishii.</title>
        <authorList>
            <person name="Kurbessoian T."/>
            <person name="Stajich J.E."/>
        </authorList>
    </citation>
    <scope>NUCLEOTIDE SEQUENCE</scope>
    <source>
        <strain evidence="1">JES_115</strain>
    </source>
</reference>
<comment type="caution">
    <text evidence="1">The sequence shown here is derived from an EMBL/GenBank/DDBJ whole genome shotgun (WGS) entry which is preliminary data.</text>
</comment>
<organism evidence="1 2">
    <name type="scientific">Coniosporium tulheliwenetii</name>
    <dbReference type="NCBI Taxonomy" id="3383036"/>
    <lineage>
        <taxon>Eukaryota</taxon>
        <taxon>Fungi</taxon>
        <taxon>Dikarya</taxon>
        <taxon>Ascomycota</taxon>
        <taxon>Pezizomycotina</taxon>
        <taxon>Dothideomycetes</taxon>
        <taxon>Dothideomycetes incertae sedis</taxon>
        <taxon>Coniosporium</taxon>
    </lineage>
</organism>
<dbReference type="Proteomes" id="UP001172680">
    <property type="component" value="Unassembled WGS sequence"/>
</dbReference>
<proteinExistence type="predicted"/>
<accession>A0ACC2ZGZ6</accession>